<evidence type="ECO:0000256" key="1">
    <source>
        <dbReference type="SAM" id="MobiDB-lite"/>
    </source>
</evidence>
<evidence type="ECO:0000313" key="3">
    <source>
        <dbReference type="Proteomes" id="UP001352852"/>
    </source>
</evidence>
<sequence length="162" mass="17189">MQFLKRRRIAANHPLCRVNDTQHPALVPDGGSSELDGDGGGLNDGGVEVHHHCLWKPELLQLLQEIHSLLSLLGEGGDVHLPLEILSDDAGQEMKGLHNGNGRVTQDDGGGCSCALSEVHDHLHCFQSVELQTVLAAPGHQMVNSLSDGPPPAPQVKSGTLS</sequence>
<accession>A0ABU7DDP3</accession>
<reference evidence="2 3" key="1">
    <citation type="submission" date="2021-06" db="EMBL/GenBank/DDBJ databases">
        <authorList>
            <person name="Palmer J.M."/>
        </authorList>
    </citation>
    <scope>NUCLEOTIDE SEQUENCE [LARGE SCALE GENOMIC DNA]</scope>
    <source>
        <strain evidence="2 3">CL_MEX2019</strain>
        <tissue evidence="2">Muscle</tissue>
    </source>
</reference>
<organism evidence="2 3">
    <name type="scientific">Characodon lateralis</name>
    <dbReference type="NCBI Taxonomy" id="208331"/>
    <lineage>
        <taxon>Eukaryota</taxon>
        <taxon>Metazoa</taxon>
        <taxon>Chordata</taxon>
        <taxon>Craniata</taxon>
        <taxon>Vertebrata</taxon>
        <taxon>Euteleostomi</taxon>
        <taxon>Actinopterygii</taxon>
        <taxon>Neopterygii</taxon>
        <taxon>Teleostei</taxon>
        <taxon>Neoteleostei</taxon>
        <taxon>Acanthomorphata</taxon>
        <taxon>Ovalentaria</taxon>
        <taxon>Atherinomorphae</taxon>
        <taxon>Cyprinodontiformes</taxon>
        <taxon>Goodeidae</taxon>
        <taxon>Characodon</taxon>
    </lineage>
</organism>
<comment type="caution">
    <text evidence="2">The sequence shown here is derived from an EMBL/GenBank/DDBJ whole genome shotgun (WGS) entry which is preliminary data.</text>
</comment>
<name>A0ABU7DDP3_9TELE</name>
<evidence type="ECO:0000313" key="2">
    <source>
        <dbReference type="EMBL" id="MED6272600.1"/>
    </source>
</evidence>
<feature type="region of interest" description="Disordered" evidence="1">
    <location>
        <begin position="142"/>
        <end position="162"/>
    </location>
</feature>
<gene>
    <name evidence="2" type="ORF">CHARACLAT_032005</name>
</gene>
<dbReference type="EMBL" id="JAHUTJ010021855">
    <property type="protein sequence ID" value="MED6272600.1"/>
    <property type="molecule type" value="Genomic_DNA"/>
</dbReference>
<proteinExistence type="predicted"/>
<dbReference type="Proteomes" id="UP001352852">
    <property type="component" value="Unassembled WGS sequence"/>
</dbReference>
<protein>
    <submittedName>
        <fullName evidence="2">Uncharacterized protein</fullName>
    </submittedName>
</protein>
<keyword evidence="3" id="KW-1185">Reference proteome</keyword>